<dbReference type="EMBL" id="JH711581">
    <property type="protein sequence ID" value="EIW79084.1"/>
    <property type="molecule type" value="Genomic_DNA"/>
</dbReference>
<evidence type="ECO:0000313" key="3">
    <source>
        <dbReference type="Proteomes" id="UP000053558"/>
    </source>
</evidence>
<feature type="transmembrane region" description="Helical" evidence="1">
    <location>
        <begin position="229"/>
        <end position="251"/>
    </location>
</feature>
<organism evidence="2 3">
    <name type="scientific">Coniophora puteana (strain RWD-64-598)</name>
    <name type="common">Brown rot fungus</name>
    <dbReference type="NCBI Taxonomy" id="741705"/>
    <lineage>
        <taxon>Eukaryota</taxon>
        <taxon>Fungi</taxon>
        <taxon>Dikarya</taxon>
        <taxon>Basidiomycota</taxon>
        <taxon>Agaricomycotina</taxon>
        <taxon>Agaricomycetes</taxon>
        <taxon>Agaricomycetidae</taxon>
        <taxon>Boletales</taxon>
        <taxon>Coniophorineae</taxon>
        <taxon>Coniophoraceae</taxon>
        <taxon>Coniophora</taxon>
    </lineage>
</organism>
<feature type="transmembrane region" description="Helical" evidence="1">
    <location>
        <begin position="29"/>
        <end position="48"/>
    </location>
</feature>
<keyword evidence="1" id="KW-0812">Transmembrane</keyword>
<feature type="transmembrane region" description="Helical" evidence="1">
    <location>
        <begin position="257"/>
        <end position="278"/>
    </location>
</feature>
<feature type="transmembrane region" description="Helical" evidence="1">
    <location>
        <begin position="185"/>
        <end position="208"/>
    </location>
</feature>
<gene>
    <name evidence="2" type="ORF">CONPUDRAFT_155775</name>
</gene>
<keyword evidence="1" id="KW-0472">Membrane</keyword>
<comment type="caution">
    <text evidence="2">The sequence shown here is derived from an EMBL/GenBank/DDBJ whole genome shotgun (WGS) entry which is preliminary data.</text>
</comment>
<feature type="transmembrane region" description="Helical" evidence="1">
    <location>
        <begin position="60"/>
        <end position="79"/>
    </location>
</feature>
<accession>A0A5M3MJV2</accession>
<dbReference type="RefSeq" id="XP_007770809.1">
    <property type="nucleotide sequence ID" value="XM_007772619.1"/>
</dbReference>
<proteinExistence type="predicted"/>
<sequence length="333" mass="36788">MVTSAFPPETSQELYADSLKLLGGTTVCGIFYGIMTVLAAACVHAFFHCTPRGGSSRLRLAAQVGYVALLWVSGTLYMACLARTSNDVYVVCRLQLQSPSEWSDFQSPEYILGDTAYVVAHCLADGLLVWRFRAVWHNSKWYRYLLPCAVLLYLAVIALDFMAVINNSLPGHSFYSTVAYKMTAPSFVASVVLNLYTTSLIAGRLYVFRRWLVNTVGKDFLHPKHFTNIAGIVVESCALFTVTSIIFMGTYVARHPAFYVMIAVLSQVQIIAPLLVILRMSWGIAWEPDVTMCTAAIDVGHVLQRDDDCHISVIPNLRIAACDSVKDGSDTNV</sequence>
<dbReference type="KEGG" id="cput:CONPUDRAFT_155775"/>
<dbReference type="AlphaFoldDB" id="A0A5M3MJV2"/>
<dbReference type="OrthoDB" id="2796825at2759"/>
<feature type="transmembrane region" description="Helical" evidence="1">
    <location>
        <begin position="110"/>
        <end position="132"/>
    </location>
</feature>
<dbReference type="Proteomes" id="UP000053558">
    <property type="component" value="Unassembled WGS sequence"/>
</dbReference>
<dbReference type="GeneID" id="19203500"/>
<evidence type="ECO:0000313" key="2">
    <source>
        <dbReference type="EMBL" id="EIW79084.1"/>
    </source>
</evidence>
<reference evidence="3" key="1">
    <citation type="journal article" date="2012" name="Science">
        <title>The Paleozoic origin of enzymatic lignin decomposition reconstructed from 31 fungal genomes.</title>
        <authorList>
            <person name="Floudas D."/>
            <person name="Binder M."/>
            <person name="Riley R."/>
            <person name="Barry K."/>
            <person name="Blanchette R.A."/>
            <person name="Henrissat B."/>
            <person name="Martinez A.T."/>
            <person name="Otillar R."/>
            <person name="Spatafora J.W."/>
            <person name="Yadav J.S."/>
            <person name="Aerts A."/>
            <person name="Benoit I."/>
            <person name="Boyd A."/>
            <person name="Carlson A."/>
            <person name="Copeland A."/>
            <person name="Coutinho P.M."/>
            <person name="de Vries R.P."/>
            <person name="Ferreira P."/>
            <person name="Findley K."/>
            <person name="Foster B."/>
            <person name="Gaskell J."/>
            <person name="Glotzer D."/>
            <person name="Gorecki P."/>
            <person name="Heitman J."/>
            <person name="Hesse C."/>
            <person name="Hori C."/>
            <person name="Igarashi K."/>
            <person name="Jurgens J.A."/>
            <person name="Kallen N."/>
            <person name="Kersten P."/>
            <person name="Kohler A."/>
            <person name="Kuees U."/>
            <person name="Kumar T.K.A."/>
            <person name="Kuo A."/>
            <person name="LaButti K."/>
            <person name="Larrondo L.F."/>
            <person name="Lindquist E."/>
            <person name="Ling A."/>
            <person name="Lombard V."/>
            <person name="Lucas S."/>
            <person name="Lundell T."/>
            <person name="Martin R."/>
            <person name="McLaughlin D.J."/>
            <person name="Morgenstern I."/>
            <person name="Morin E."/>
            <person name="Murat C."/>
            <person name="Nagy L.G."/>
            <person name="Nolan M."/>
            <person name="Ohm R.A."/>
            <person name="Patyshakuliyeva A."/>
            <person name="Rokas A."/>
            <person name="Ruiz-Duenas F.J."/>
            <person name="Sabat G."/>
            <person name="Salamov A."/>
            <person name="Samejima M."/>
            <person name="Schmutz J."/>
            <person name="Slot J.C."/>
            <person name="St John F."/>
            <person name="Stenlid J."/>
            <person name="Sun H."/>
            <person name="Sun S."/>
            <person name="Syed K."/>
            <person name="Tsang A."/>
            <person name="Wiebenga A."/>
            <person name="Young D."/>
            <person name="Pisabarro A."/>
            <person name="Eastwood D.C."/>
            <person name="Martin F."/>
            <person name="Cullen D."/>
            <person name="Grigoriev I.V."/>
            <person name="Hibbett D.S."/>
        </authorList>
    </citation>
    <scope>NUCLEOTIDE SEQUENCE [LARGE SCALE GENOMIC DNA]</scope>
    <source>
        <strain evidence="3">RWD-64-598 SS2</strain>
    </source>
</reference>
<feature type="transmembrane region" description="Helical" evidence="1">
    <location>
        <begin position="144"/>
        <end position="165"/>
    </location>
</feature>
<evidence type="ECO:0000256" key="1">
    <source>
        <dbReference type="SAM" id="Phobius"/>
    </source>
</evidence>
<keyword evidence="1" id="KW-1133">Transmembrane helix</keyword>
<dbReference type="OMA" id="AVESIWA"/>
<protein>
    <submittedName>
        <fullName evidence="2">Uncharacterized protein</fullName>
    </submittedName>
</protein>
<keyword evidence="3" id="KW-1185">Reference proteome</keyword>
<name>A0A5M3MJV2_CONPW</name>